<dbReference type="EMBL" id="BSBO01000054">
    <property type="protein sequence ID" value="GLG06225.1"/>
    <property type="molecule type" value="Genomic_DNA"/>
</dbReference>
<evidence type="ECO:0008006" key="4">
    <source>
        <dbReference type="Google" id="ProtNLM"/>
    </source>
</evidence>
<keyword evidence="3" id="KW-1185">Reference proteome</keyword>
<proteinExistence type="predicted"/>
<sequence>MESIKVLNLDFRGISNIVQTLKAVQYDDGRAVRVMLSGTEGNISKVRIYCQKPSGMETYTDGTVVNDYCVLFGLTPQMLAEEGVVKSQLQLMDGEHVVTSFDFQIQVSKNRIASSSITSSNEYQALVEAMKNVDKTEADISQNRSEISKIKERVDTAEQNIDVHTAQIAEMQKIPEGGTTADAALNDIKIGYDGTEYQTPGEAVREQISSISELNCYNVFKSIFNAFREENPGHYVPQLNFKKYKRTHNGVTFMWNINFTSCEISGIATDDAFCNMYYNQSELPLLFERGKEKEFKINITGSGVYLYIGINIKGSTSSKYVYKITENTKIIIPEDAYGMYIRLKVDAGESADANVSNIYISSTMTNENIADKINN</sequence>
<dbReference type="RefSeq" id="WP_281874269.1">
    <property type="nucleotide sequence ID" value="NZ_BSBO01000054.1"/>
</dbReference>
<feature type="coiled-coil region" evidence="1">
    <location>
        <begin position="126"/>
        <end position="174"/>
    </location>
</feature>
<comment type="caution">
    <text evidence="2">The sequence shown here is derived from an EMBL/GenBank/DDBJ whole genome shotgun (WGS) entry which is preliminary data.</text>
</comment>
<name>A0A9W6CBM7_9FIRM</name>
<evidence type="ECO:0000313" key="3">
    <source>
        <dbReference type="Proteomes" id="UP001145145"/>
    </source>
</evidence>
<dbReference type="AlphaFoldDB" id="A0A9W6CBM7"/>
<dbReference type="Proteomes" id="UP001145145">
    <property type="component" value="Unassembled WGS sequence"/>
</dbReference>
<organism evidence="2 3">
    <name type="scientific">Sellimonas catena</name>
    <dbReference type="NCBI Taxonomy" id="2994035"/>
    <lineage>
        <taxon>Bacteria</taxon>
        <taxon>Bacillati</taxon>
        <taxon>Bacillota</taxon>
        <taxon>Clostridia</taxon>
        <taxon>Lachnospirales</taxon>
        <taxon>Lachnospiraceae</taxon>
        <taxon>Sellimonas</taxon>
    </lineage>
</organism>
<protein>
    <recommendedName>
        <fullName evidence="4">DUF2479 domain-containing protein</fullName>
    </recommendedName>
</protein>
<accession>A0A9W6CBM7</accession>
<evidence type="ECO:0000313" key="2">
    <source>
        <dbReference type="EMBL" id="GLG06225.1"/>
    </source>
</evidence>
<dbReference type="Gene3D" id="1.20.5.340">
    <property type="match status" value="1"/>
</dbReference>
<evidence type="ECO:0000256" key="1">
    <source>
        <dbReference type="SAM" id="Coils"/>
    </source>
</evidence>
<keyword evidence="1" id="KW-0175">Coiled coil</keyword>
<gene>
    <name evidence="2" type="ORF">Selli1_33990</name>
</gene>
<reference evidence="2 3" key="1">
    <citation type="journal article" date="2023" name="Int. J. Syst. Evol. Microbiol.">
        <title>Sellimonas catena sp. nov., isolated from human faeces.</title>
        <authorList>
            <person name="Hisatomi A."/>
            <person name="Ohkuma M."/>
            <person name="Sakamoto M."/>
        </authorList>
    </citation>
    <scope>NUCLEOTIDE SEQUENCE [LARGE SCALE GENOMIC DNA]</scope>
    <source>
        <strain evidence="2 3">12EGH17</strain>
    </source>
</reference>